<organism evidence="2">
    <name type="scientific">Cladocopium goreaui</name>
    <dbReference type="NCBI Taxonomy" id="2562237"/>
    <lineage>
        <taxon>Eukaryota</taxon>
        <taxon>Sar</taxon>
        <taxon>Alveolata</taxon>
        <taxon>Dinophyceae</taxon>
        <taxon>Suessiales</taxon>
        <taxon>Symbiodiniaceae</taxon>
        <taxon>Cladocopium</taxon>
    </lineage>
</organism>
<evidence type="ECO:0000313" key="3">
    <source>
        <dbReference type="EMBL" id="CAL4801020.1"/>
    </source>
</evidence>
<gene>
    <name evidence="2" type="ORF">C1SCF055_LOCUS38662</name>
</gene>
<accession>A0A9P1GHU2</accession>
<feature type="region of interest" description="Disordered" evidence="1">
    <location>
        <begin position="941"/>
        <end position="1022"/>
    </location>
</feature>
<protein>
    <submittedName>
        <fullName evidence="3">Copia protein</fullName>
    </submittedName>
</protein>
<feature type="compositionally biased region" description="Basic and acidic residues" evidence="1">
    <location>
        <begin position="455"/>
        <end position="468"/>
    </location>
</feature>
<evidence type="ECO:0000256" key="1">
    <source>
        <dbReference type="SAM" id="MobiDB-lite"/>
    </source>
</evidence>
<evidence type="ECO:0000313" key="4">
    <source>
        <dbReference type="Proteomes" id="UP001152797"/>
    </source>
</evidence>
<proteinExistence type="predicted"/>
<feature type="compositionally biased region" description="Polar residues" evidence="1">
    <location>
        <begin position="988"/>
        <end position="997"/>
    </location>
</feature>
<dbReference type="EMBL" id="CAMXCT010006001">
    <property type="protein sequence ID" value="CAI4013708.1"/>
    <property type="molecule type" value="Genomic_DNA"/>
</dbReference>
<evidence type="ECO:0000313" key="2">
    <source>
        <dbReference type="EMBL" id="CAI4013708.1"/>
    </source>
</evidence>
<dbReference type="AlphaFoldDB" id="A0A9P1GHU2"/>
<comment type="caution">
    <text evidence="2">The sequence shown here is derived from an EMBL/GenBank/DDBJ whole genome shotgun (WGS) entry which is preliminary data.</text>
</comment>
<dbReference type="EMBL" id="CAMXCT030006001">
    <property type="protein sequence ID" value="CAL4801020.1"/>
    <property type="molecule type" value="Genomic_DNA"/>
</dbReference>
<keyword evidence="4" id="KW-1185">Reference proteome</keyword>
<reference evidence="3 4" key="2">
    <citation type="submission" date="2024-05" db="EMBL/GenBank/DDBJ databases">
        <authorList>
            <person name="Chen Y."/>
            <person name="Shah S."/>
            <person name="Dougan E. K."/>
            <person name="Thang M."/>
            <person name="Chan C."/>
        </authorList>
    </citation>
    <scope>NUCLEOTIDE SEQUENCE [LARGE SCALE GENOMIC DNA]</scope>
</reference>
<feature type="compositionally biased region" description="Basic and acidic residues" evidence="1">
    <location>
        <begin position="1001"/>
        <end position="1022"/>
    </location>
</feature>
<name>A0A9P1GHU2_9DINO</name>
<reference evidence="2" key="1">
    <citation type="submission" date="2022-10" db="EMBL/GenBank/DDBJ databases">
        <authorList>
            <person name="Chen Y."/>
            <person name="Dougan E. K."/>
            <person name="Chan C."/>
            <person name="Rhodes N."/>
            <person name="Thang M."/>
        </authorList>
    </citation>
    <scope>NUCLEOTIDE SEQUENCE</scope>
</reference>
<feature type="region of interest" description="Disordered" evidence="1">
    <location>
        <begin position="454"/>
        <end position="479"/>
    </location>
</feature>
<sequence length="1232" mass="138880">MTEIARVVANAASVAAEAARAAQATSSGERKKDLYRLIPRPPTFAPSDRDQEVSQWRDWYWAFKQYLLVVDGKYEDDIAYVERATEEVDWDLLDSDEQHRARFMYSLLSTLLQGRLLSLVRGIEKSNGMEALRQLLQNCQPRARNRTMAMLQSLMSYPAFNMKGSVMAQVVRMEEHFNQFEKMGGKLTDEMKAAVLLKCISGPLKIHLNLSLNESSSYAKIREVIQAYDTAGGGLAVKRVSVCPGDGEASESPVVFDLRSSSSSSWNYVRMVKFFYIDEELEEPVSLRSATVMDNKVEKYEVDGGEVSIIIDSGLQAYVDHAFGWSKEGERWVGIHLSSKYQNPLFIPNLDYNIEWFRTTLIKKDQTWIMVEFCEKVSEMLDPELYIDETAGRTTVVTFLTDGFEDVENMGFQVEGGADREELELLEGEIQPYYDIPMDEELEQREVAEAQLQPGHREQAGDDQHGEPPLDAGGQDLHRGQLQPQVPQEGHIVVGEVIPAEIEVNGQVLSASSTLATLRAACGFYGVSKTGSKAKCYRRLCQHQKTLELLAATAAVAQAEGVVERHPNAQALARVPDARERELHALTHTPYAPWCSSCLKHRARPDQHRRTGEAHDTPVPVVSMDFAVTKKKDGLAENPEGAAEDKGALWLVLTDSHTGYLGVIPIQSKGQINYMTHEVLSFVQSLGYAEVGFYGDNEPTIRQILRTIITSRHALGLKTRIYTTKVKDSAGNALVENSIQRIRQLACTLVEDVCERTGLVFPCEHALWSWAGRHAAWCLNRFQVGKSLTAYEVTHGKRYGGKTACFAEPVYAYCKGRGKADAKWRVGLMLGKTEAQDAWIIGDGVDVMLSRSIRRVDQPWNRFLAYYMGLQTHSYVYQTNFGGRIVPTKRKVVPQRQEGRLLPKMSEVERRFADEEARAVLEYARSREGRLEAQREVQEALDALPEQVPPGVAVRVEDPPGEPQPPGQEGQALPSVPSQPINAPLLAQPSSPRTASMKQPDVGRGELGEEEPSTKRTRHEENVARRIEMVERRLVEVNIGEDQFYHLDNVIDQDFVNAFESEDMEVDEKVAMDVNAMEKLWSDDALTRVPQDPDPEVDRLADMVELQRLQDMGVIKVLTAEDSGLSSLTTRMVYDWRIKEWKNPQTGEIRRRWMRRARLVAREYARLVDRDQLQIGSLDVKDAFLMANQEQPVQIGTKNGKFKVLKNLPGQRMAAKAWYEYIATFLEKKGIK</sequence>
<dbReference type="EMBL" id="CAMXCT020006001">
    <property type="protein sequence ID" value="CAL1167083.1"/>
    <property type="molecule type" value="Genomic_DNA"/>
</dbReference>
<dbReference type="Proteomes" id="UP001152797">
    <property type="component" value="Unassembled WGS sequence"/>
</dbReference>